<evidence type="ECO:0000313" key="9">
    <source>
        <dbReference type="EMBL" id="GAA2496729.1"/>
    </source>
</evidence>
<evidence type="ECO:0000256" key="1">
    <source>
        <dbReference type="ARBA" id="ARBA00004651"/>
    </source>
</evidence>
<dbReference type="RefSeq" id="WP_344361278.1">
    <property type="nucleotide sequence ID" value="NZ_BAAASR010000016.1"/>
</dbReference>
<comment type="similarity">
    <text evidence="2">Belongs to the AzlC family.</text>
</comment>
<organism evidence="9 10">
    <name type="scientific">Streptomyces gobitricini</name>
    <dbReference type="NCBI Taxonomy" id="68211"/>
    <lineage>
        <taxon>Bacteria</taxon>
        <taxon>Bacillati</taxon>
        <taxon>Actinomycetota</taxon>
        <taxon>Actinomycetes</taxon>
        <taxon>Kitasatosporales</taxon>
        <taxon>Streptomycetaceae</taxon>
        <taxon>Streptomyces</taxon>
    </lineage>
</organism>
<dbReference type="Proteomes" id="UP001499942">
    <property type="component" value="Unassembled WGS sequence"/>
</dbReference>
<dbReference type="PANTHER" id="PTHR34979:SF1">
    <property type="entry name" value="INNER MEMBRANE PROTEIN YGAZ"/>
    <property type="match status" value="1"/>
</dbReference>
<reference evidence="9 10" key="1">
    <citation type="journal article" date="2019" name="Int. J. Syst. Evol. Microbiol.">
        <title>The Global Catalogue of Microorganisms (GCM) 10K type strain sequencing project: providing services to taxonomists for standard genome sequencing and annotation.</title>
        <authorList>
            <consortium name="The Broad Institute Genomics Platform"/>
            <consortium name="The Broad Institute Genome Sequencing Center for Infectious Disease"/>
            <person name="Wu L."/>
            <person name="Ma J."/>
        </authorList>
    </citation>
    <scope>NUCLEOTIDE SEQUENCE [LARGE SCALE GENOMIC DNA]</scope>
    <source>
        <strain evidence="9 10">JCM 5062</strain>
    </source>
</reference>
<evidence type="ECO:0000313" key="10">
    <source>
        <dbReference type="Proteomes" id="UP001499942"/>
    </source>
</evidence>
<keyword evidence="3" id="KW-0813">Transport</keyword>
<name>A0ABN3M7D2_9ACTN</name>
<evidence type="ECO:0000256" key="6">
    <source>
        <dbReference type="ARBA" id="ARBA00022989"/>
    </source>
</evidence>
<dbReference type="EMBL" id="BAAASR010000016">
    <property type="protein sequence ID" value="GAA2496729.1"/>
    <property type="molecule type" value="Genomic_DNA"/>
</dbReference>
<comment type="caution">
    <text evidence="9">The sequence shown here is derived from an EMBL/GenBank/DDBJ whole genome shotgun (WGS) entry which is preliminary data.</text>
</comment>
<proteinExistence type="inferred from homology"/>
<keyword evidence="4" id="KW-1003">Cell membrane</keyword>
<keyword evidence="5 8" id="KW-0812">Transmembrane</keyword>
<keyword evidence="10" id="KW-1185">Reference proteome</keyword>
<feature type="transmembrane region" description="Helical" evidence="8">
    <location>
        <begin position="22"/>
        <end position="41"/>
    </location>
</feature>
<evidence type="ECO:0000256" key="8">
    <source>
        <dbReference type="SAM" id="Phobius"/>
    </source>
</evidence>
<keyword evidence="7 8" id="KW-0472">Membrane</keyword>
<feature type="transmembrane region" description="Helical" evidence="8">
    <location>
        <begin position="215"/>
        <end position="235"/>
    </location>
</feature>
<evidence type="ECO:0008006" key="11">
    <source>
        <dbReference type="Google" id="ProtNLM"/>
    </source>
</evidence>
<accession>A0ABN3M7D2</accession>
<keyword evidence="6 8" id="KW-1133">Transmembrane helix</keyword>
<feature type="transmembrane region" description="Helical" evidence="8">
    <location>
        <begin position="142"/>
        <end position="165"/>
    </location>
</feature>
<dbReference type="Pfam" id="PF03591">
    <property type="entry name" value="AzlC"/>
    <property type="match status" value="1"/>
</dbReference>
<dbReference type="InterPro" id="IPR011606">
    <property type="entry name" value="Brnchd-chn_aa_trnsp_permease"/>
</dbReference>
<comment type="subcellular location">
    <subcellularLocation>
        <location evidence="1">Cell membrane</location>
        <topology evidence="1">Multi-pass membrane protein</topology>
    </subcellularLocation>
</comment>
<feature type="transmembrane region" description="Helical" evidence="8">
    <location>
        <begin position="185"/>
        <end position="208"/>
    </location>
</feature>
<evidence type="ECO:0000256" key="3">
    <source>
        <dbReference type="ARBA" id="ARBA00022448"/>
    </source>
</evidence>
<evidence type="ECO:0000256" key="2">
    <source>
        <dbReference type="ARBA" id="ARBA00010735"/>
    </source>
</evidence>
<sequence>MTAAACAAPAPSRILEIRRGSVTSIGIVVGAVPFGLLVGAVSEQSGLSLLETMLLSALVNAGSAQMVGIGMLASGAAWPLVVLTTLVINARHVFYSASLSPYVKHLSPAWRSALAFGMTDAVYALAAKRYREDADPRGYQHWNVMTASVAVYVAWLASTLIGWIYGKDLSSIDGLGLDFAIYATYIGLVVSCFTSARAVAIGLLAGALSLAMHQLPYQSGLFVATMVAAVVASVWEGKVRGRDLDRAA</sequence>
<protein>
    <recommendedName>
        <fullName evidence="11">Branched-chain amino acid ABC transporter permease</fullName>
    </recommendedName>
</protein>
<evidence type="ECO:0000256" key="7">
    <source>
        <dbReference type="ARBA" id="ARBA00023136"/>
    </source>
</evidence>
<evidence type="ECO:0000256" key="5">
    <source>
        <dbReference type="ARBA" id="ARBA00022692"/>
    </source>
</evidence>
<evidence type="ECO:0000256" key="4">
    <source>
        <dbReference type="ARBA" id="ARBA00022475"/>
    </source>
</evidence>
<gene>
    <name evidence="9" type="ORF">GCM10010393_31050</name>
</gene>
<dbReference type="PANTHER" id="PTHR34979">
    <property type="entry name" value="INNER MEMBRANE PROTEIN YGAZ"/>
    <property type="match status" value="1"/>
</dbReference>